<dbReference type="InterPro" id="IPR014345">
    <property type="entry name" value="XrtA_polysacc_chain"/>
</dbReference>
<dbReference type="STRING" id="758825.SAMN02982985_00560"/>
<reference evidence="4 5" key="1">
    <citation type="submission" date="2016-10" db="EMBL/GenBank/DDBJ databases">
        <authorList>
            <person name="de Groot N.N."/>
        </authorList>
    </citation>
    <scope>NUCLEOTIDE SEQUENCE [LARGE SCALE GENOMIC DNA]</scope>
    <source>
        <strain evidence="4 5">ATCC 43154</strain>
    </source>
</reference>
<keyword evidence="2" id="KW-1133">Transmembrane helix</keyword>
<protein>
    <submittedName>
        <fullName evidence="4">Polysaccharide chain length determinant protein, PEP-CTERM locus subfamily</fullName>
    </submittedName>
</protein>
<dbReference type="RefSeq" id="WP_093383417.1">
    <property type="nucleotide sequence ID" value="NZ_FOTW01000005.1"/>
</dbReference>
<dbReference type="Pfam" id="PF13807">
    <property type="entry name" value="GNVR"/>
    <property type="match status" value="1"/>
</dbReference>
<feature type="domain" description="Tyrosine-protein kinase G-rich" evidence="3">
    <location>
        <begin position="363"/>
        <end position="442"/>
    </location>
</feature>
<dbReference type="InterPro" id="IPR050445">
    <property type="entry name" value="Bact_polysacc_biosynth/exp"/>
</dbReference>
<dbReference type="GO" id="GO:0005886">
    <property type="term" value="C:plasma membrane"/>
    <property type="evidence" value="ECO:0007669"/>
    <property type="project" value="TreeGrafter"/>
</dbReference>
<feature type="transmembrane region" description="Helical" evidence="2">
    <location>
        <begin position="424"/>
        <end position="443"/>
    </location>
</feature>
<dbReference type="GO" id="GO:0004713">
    <property type="term" value="F:protein tyrosine kinase activity"/>
    <property type="evidence" value="ECO:0007669"/>
    <property type="project" value="TreeGrafter"/>
</dbReference>
<organism evidence="4 5">
    <name type="scientific">Rugamonas rubra</name>
    <dbReference type="NCBI Taxonomy" id="758825"/>
    <lineage>
        <taxon>Bacteria</taxon>
        <taxon>Pseudomonadati</taxon>
        <taxon>Pseudomonadota</taxon>
        <taxon>Betaproteobacteria</taxon>
        <taxon>Burkholderiales</taxon>
        <taxon>Oxalobacteraceae</taxon>
        <taxon>Telluria group</taxon>
        <taxon>Rugamonas</taxon>
    </lineage>
</organism>
<keyword evidence="2" id="KW-0472">Membrane</keyword>
<proteinExistence type="predicted"/>
<name>A0A1I4IIA9_9BURK</name>
<evidence type="ECO:0000256" key="2">
    <source>
        <dbReference type="SAM" id="Phobius"/>
    </source>
</evidence>
<dbReference type="AlphaFoldDB" id="A0A1I4IIA9"/>
<keyword evidence="1" id="KW-0175">Coiled coil</keyword>
<feature type="coiled-coil region" evidence="1">
    <location>
        <begin position="334"/>
        <end position="385"/>
    </location>
</feature>
<dbReference type="NCBIfam" id="TIGR03007">
    <property type="entry name" value="pepcterm_ChnLen"/>
    <property type="match status" value="1"/>
</dbReference>
<dbReference type="OrthoDB" id="9795292at2"/>
<evidence type="ECO:0000313" key="4">
    <source>
        <dbReference type="EMBL" id="SFL53516.1"/>
    </source>
</evidence>
<dbReference type="InterPro" id="IPR032807">
    <property type="entry name" value="GNVR"/>
</dbReference>
<gene>
    <name evidence="4" type="ORF">SAMN02982985_00560</name>
</gene>
<dbReference type="Proteomes" id="UP000199470">
    <property type="component" value="Unassembled WGS sequence"/>
</dbReference>
<dbReference type="PANTHER" id="PTHR32309:SF13">
    <property type="entry name" value="FERRIC ENTEROBACTIN TRANSPORT PROTEIN FEPE"/>
    <property type="match status" value="1"/>
</dbReference>
<evidence type="ECO:0000256" key="1">
    <source>
        <dbReference type="SAM" id="Coils"/>
    </source>
</evidence>
<evidence type="ECO:0000259" key="3">
    <source>
        <dbReference type="Pfam" id="PF13807"/>
    </source>
</evidence>
<accession>A0A1I4IIA9</accession>
<feature type="transmembrane region" description="Helical" evidence="2">
    <location>
        <begin position="484"/>
        <end position="507"/>
    </location>
</feature>
<evidence type="ECO:0000313" key="5">
    <source>
        <dbReference type="Proteomes" id="UP000199470"/>
    </source>
</evidence>
<sequence>MAELIAMLLAFLKAIAKYRWYAVAISWLVGIAGGVYVYRLPADYQASARVYVDTQSILKPLMAGMTTLPNVEQQVMFMRRTLISRPNVERVMRMVDLDVQAKSSNEHERLADELMAQIKVGGTERDDIYTISYNNPKPKLGKDVVQSLLTIFVEGSFGGKKQDSEKAVQFIDEQIKNYEEKLAAGENTLKDFKIRNMGLLPRQGSDYSSKLAELTDHLSQAKLEYTEAEMSRNAIKRQIAGEDPVPVGGAAAEPVLVNPELDARISAINKNLDGLRLQYTENHPDIVSAKRLIGQLEANKREEAKKTRVTDPGASYSPMLQQMNVALSVEEARMAGLKARVAEYATRLARLQSQSTAAPEVEAQLAQLNRDYQVNKENYEKLVNRREAAKLSGDLSSATDMMSFRVIDPPSVPLVPAGPNRPRLYAMVLAAALAAGVGGALLMSQIRPTFLSQHSLREVSGLPVLGSVNMNWTQAETVKRRRRLYAFGLAVLSLVSTYCGVIGLAILRPSL</sequence>
<dbReference type="PANTHER" id="PTHR32309">
    <property type="entry name" value="TYROSINE-PROTEIN KINASE"/>
    <property type="match status" value="1"/>
</dbReference>
<dbReference type="EMBL" id="FOTW01000005">
    <property type="protein sequence ID" value="SFL53516.1"/>
    <property type="molecule type" value="Genomic_DNA"/>
</dbReference>
<keyword evidence="2" id="KW-0812">Transmembrane</keyword>
<keyword evidence="5" id="KW-1185">Reference proteome</keyword>
<feature type="coiled-coil region" evidence="1">
    <location>
        <begin position="161"/>
        <end position="238"/>
    </location>
</feature>